<sequence length="100" mass="11389">MWLWEHVGSDVWLGSHMRKRHVHSNWCVLGALCPTNDLKILLRSAAPRCERSPEQVCALNVQGISVIMNWSQSTVQFVVNGRLDVSSACDLELHVSRFQF</sequence>
<accession>A0A7S4FFK3</accession>
<gene>
    <name evidence="1" type="ORF">EGYM00163_LOCUS3391</name>
</gene>
<proteinExistence type="predicted"/>
<organism evidence="1">
    <name type="scientific">Eutreptiella gymnastica</name>
    <dbReference type="NCBI Taxonomy" id="73025"/>
    <lineage>
        <taxon>Eukaryota</taxon>
        <taxon>Discoba</taxon>
        <taxon>Euglenozoa</taxon>
        <taxon>Euglenida</taxon>
        <taxon>Spirocuta</taxon>
        <taxon>Euglenophyceae</taxon>
        <taxon>Eutreptiales</taxon>
        <taxon>Eutreptiaceae</taxon>
        <taxon>Eutreptiella</taxon>
    </lineage>
</organism>
<dbReference type="AlphaFoldDB" id="A0A7S4FFK3"/>
<evidence type="ECO:0000313" key="1">
    <source>
        <dbReference type="EMBL" id="CAE0792275.1"/>
    </source>
</evidence>
<protein>
    <submittedName>
        <fullName evidence="1">Uncharacterized protein</fullName>
    </submittedName>
</protein>
<dbReference type="EMBL" id="HBJA01010771">
    <property type="protein sequence ID" value="CAE0792275.1"/>
    <property type="molecule type" value="Transcribed_RNA"/>
</dbReference>
<name>A0A7S4FFK3_9EUGL</name>
<reference evidence="1" key="1">
    <citation type="submission" date="2021-01" db="EMBL/GenBank/DDBJ databases">
        <authorList>
            <person name="Corre E."/>
            <person name="Pelletier E."/>
            <person name="Niang G."/>
            <person name="Scheremetjew M."/>
            <person name="Finn R."/>
            <person name="Kale V."/>
            <person name="Holt S."/>
            <person name="Cochrane G."/>
            <person name="Meng A."/>
            <person name="Brown T."/>
            <person name="Cohen L."/>
        </authorList>
    </citation>
    <scope>NUCLEOTIDE SEQUENCE</scope>
    <source>
        <strain evidence="1">CCMP1594</strain>
    </source>
</reference>